<dbReference type="Proteomes" id="UP000607653">
    <property type="component" value="Unassembled WGS sequence"/>
</dbReference>
<evidence type="ECO:0000256" key="1">
    <source>
        <dbReference type="ARBA" id="ARBA00004167"/>
    </source>
</evidence>
<organism evidence="3 4">
    <name type="scientific">Nelumbo nucifera</name>
    <name type="common">Sacred lotus</name>
    <dbReference type="NCBI Taxonomy" id="4432"/>
    <lineage>
        <taxon>Eukaryota</taxon>
        <taxon>Viridiplantae</taxon>
        <taxon>Streptophyta</taxon>
        <taxon>Embryophyta</taxon>
        <taxon>Tracheophyta</taxon>
        <taxon>Spermatophyta</taxon>
        <taxon>Magnoliopsida</taxon>
        <taxon>Proteales</taxon>
        <taxon>Nelumbonaceae</taxon>
        <taxon>Nelumbo</taxon>
    </lineage>
</organism>
<feature type="domain" description="Malectin-like" evidence="2">
    <location>
        <begin position="5"/>
        <end position="192"/>
    </location>
</feature>
<dbReference type="InterPro" id="IPR024788">
    <property type="entry name" value="Malectin-like_Carb-bd_dom"/>
</dbReference>
<dbReference type="Pfam" id="PF12819">
    <property type="entry name" value="Malectin_like"/>
    <property type="match status" value="1"/>
</dbReference>
<proteinExistence type="predicted"/>
<comment type="caution">
    <text evidence="3">The sequence shown here is derived from an EMBL/GenBank/DDBJ whole genome shotgun (WGS) entry which is preliminary data.</text>
</comment>
<evidence type="ECO:0000313" key="4">
    <source>
        <dbReference type="Proteomes" id="UP000607653"/>
    </source>
</evidence>
<evidence type="ECO:0000313" key="3">
    <source>
        <dbReference type="EMBL" id="DAD41171.1"/>
    </source>
</evidence>
<protein>
    <recommendedName>
        <fullName evidence="2">Malectin-like domain-containing protein</fullName>
    </recommendedName>
</protein>
<reference evidence="3 4" key="1">
    <citation type="journal article" date="2020" name="Mol. Biol. Evol.">
        <title>Distinct Expression and Methylation Patterns for Genes with Different Fates following a Single Whole-Genome Duplication in Flowering Plants.</title>
        <authorList>
            <person name="Shi T."/>
            <person name="Rahmani R.S."/>
            <person name="Gugger P.F."/>
            <person name="Wang M."/>
            <person name="Li H."/>
            <person name="Zhang Y."/>
            <person name="Li Z."/>
            <person name="Wang Q."/>
            <person name="Van de Peer Y."/>
            <person name="Marchal K."/>
            <person name="Chen J."/>
        </authorList>
    </citation>
    <scope>NUCLEOTIDE SEQUENCE [LARGE SCALE GENOMIC DNA]</scope>
    <source>
        <tissue evidence="3">Leaf</tissue>
    </source>
</reference>
<dbReference type="PANTHER" id="PTHR45631">
    <property type="entry name" value="OS07G0107800 PROTEIN-RELATED"/>
    <property type="match status" value="1"/>
</dbReference>
<gene>
    <name evidence="3" type="ORF">HUJ06_015494</name>
</gene>
<evidence type="ECO:0000259" key="2">
    <source>
        <dbReference type="Pfam" id="PF12819"/>
    </source>
</evidence>
<dbReference type="EMBL" id="DUZY01000005">
    <property type="protein sequence ID" value="DAD41171.1"/>
    <property type="molecule type" value="Genomic_DNA"/>
</dbReference>
<dbReference type="PANTHER" id="PTHR45631:SF44">
    <property type="entry name" value="CARBOHYDRATE-BINDING PROTEIN OF THE ER PROTEIN"/>
    <property type="match status" value="1"/>
</dbReference>
<accession>A0A822ZBX0</accession>
<comment type="subcellular location">
    <subcellularLocation>
        <location evidence="1">Membrane</location>
        <topology evidence="1">Single-pass membrane protein</topology>
    </subcellularLocation>
</comment>
<dbReference type="GO" id="GO:0016020">
    <property type="term" value="C:membrane"/>
    <property type="evidence" value="ECO:0007669"/>
    <property type="project" value="UniProtKB-SubCell"/>
</dbReference>
<keyword evidence="4" id="KW-1185">Reference proteome</keyword>
<dbReference type="AlphaFoldDB" id="A0A822ZBX0"/>
<name>A0A822ZBX0_NELNU</name>
<sequence length="250" mass="28265">MTNPDQRPFISAIEVRSLDFGMYDFLHPNYAFLATWKNYGKNSTQLLRYPEDPYDRYWEAEVGTNLMPISVGSDTQILAADLPDKPPQSVLQTALTILNSSGNGISLLNYTSTELYINLYFAELLQLNSSQKRSFNVYTNNVPLSQQPIIPPYLSALQVFVNINVSSATVLSLSRTRDSTLPPLINAMELFEKNVELTDGTFDTDVKALALLQSAFSKLQEWRGDPCLPESFTWDWVECSNDKMPRISKL</sequence>